<gene>
    <name evidence="3" type="ORF">ABENE_05800</name>
</gene>
<evidence type="ECO:0000313" key="4">
    <source>
        <dbReference type="Proteomes" id="UP000017837"/>
    </source>
</evidence>
<reference evidence="3 4" key="1">
    <citation type="journal article" date="2014" name="Nature">
        <title>Sequential evolution of bacterial morphology by co-option of a developmental regulator.</title>
        <authorList>
            <person name="Jiang C."/>
            <person name="Brown P.J."/>
            <person name="Ducret A."/>
            <person name="Brun Y.V."/>
        </authorList>
    </citation>
    <scope>NUCLEOTIDE SEQUENCE [LARGE SCALE GENOMIC DNA]</scope>
    <source>
        <strain evidence="3 4">DSM 16100</strain>
    </source>
</reference>
<feature type="region of interest" description="Disordered" evidence="1">
    <location>
        <begin position="1"/>
        <end position="28"/>
    </location>
</feature>
<keyword evidence="2" id="KW-1133">Transmembrane helix</keyword>
<dbReference type="InterPro" id="IPR011330">
    <property type="entry name" value="Glyco_hydro/deAcase_b/a-brl"/>
</dbReference>
<dbReference type="CDD" id="cd10936">
    <property type="entry name" value="CE4_DAC2"/>
    <property type="match status" value="1"/>
</dbReference>
<feature type="transmembrane region" description="Helical" evidence="2">
    <location>
        <begin position="46"/>
        <end position="68"/>
    </location>
</feature>
<evidence type="ECO:0000256" key="1">
    <source>
        <dbReference type="SAM" id="MobiDB-lite"/>
    </source>
</evidence>
<dbReference type="RefSeq" id="WP_018080516.1">
    <property type="nucleotide sequence ID" value="NZ_AQWM01000002.1"/>
</dbReference>
<dbReference type="STRING" id="1121022.GCA_000376105_00849"/>
<proteinExistence type="predicted"/>
<name>V4Q6E9_9CAUL</name>
<keyword evidence="2" id="KW-0472">Membrane</keyword>
<dbReference type="SUPFAM" id="SSF88713">
    <property type="entry name" value="Glycoside hydrolase/deacetylase"/>
    <property type="match status" value="1"/>
</dbReference>
<evidence type="ECO:0008006" key="5">
    <source>
        <dbReference type="Google" id="ProtNLM"/>
    </source>
</evidence>
<evidence type="ECO:0000256" key="2">
    <source>
        <dbReference type="SAM" id="Phobius"/>
    </source>
</evidence>
<dbReference type="eggNOG" id="COG2861">
    <property type="taxonomic scope" value="Bacteria"/>
</dbReference>
<dbReference type="PANTHER" id="PTHR30105:SF2">
    <property type="entry name" value="DIVERGENT POLYSACCHARIDE DEACETYLASE SUPERFAMILY"/>
    <property type="match status" value="1"/>
</dbReference>
<dbReference type="AlphaFoldDB" id="V4Q6E9"/>
<keyword evidence="4" id="KW-1185">Reference proteome</keyword>
<evidence type="ECO:0000313" key="3">
    <source>
        <dbReference type="EMBL" id="ESQ93415.1"/>
    </source>
</evidence>
<keyword evidence="2" id="KW-0812">Transmembrane</keyword>
<dbReference type="Pfam" id="PF04748">
    <property type="entry name" value="Polysacc_deac_2"/>
    <property type="match status" value="1"/>
</dbReference>
<dbReference type="GO" id="GO:0005975">
    <property type="term" value="P:carbohydrate metabolic process"/>
    <property type="evidence" value="ECO:0007669"/>
    <property type="project" value="InterPro"/>
</dbReference>
<dbReference type="OrthoDB" id="9784811at2"/>
<sequence>MFAKPKASSDLPGRPRFDPPRGARPNLRELPGIVGARLVETFRRPYVAPVAALCLFATAVFTFLSLAGDPDAASPSVRVTLNKPAAAAADPHAKPDDSQSGMQSFTLDSLGLFSDTPVDGFNLNDPNAAPVQGTAVITMPGDNGVGAGAAPKFTTSPLTPAPISGLVKTTDTGPLPVIGPNGLTPAAAYARPFKSDGRPMVALVVGGLGLNPATTKEAITNLPPQVTLSFVPYAAGLQNWIDLARANGHEVMIEVPMQPVNFPDNDPGPQTLMANARTDDVISKLNWALSRATGFFAVSNYQGGAFFKDKSGVSTLMQNLKSRGVAFIDDGSAKGLDGAWARASADRIIDNQINATAISAQLGGLEATAKSRGAALGTGFSYPVTLAVAQKWTQQLEAKGIQLAPASAIAHQ</sequence>
<organism evidence="3 4">
    <name type="scientific">Asticcacaulis benevestitus DSM 16100 = ATCC BAA-896</name>
    <dbReference type="NCBI Taxonomy" id="1121022"/>
    <lineage>
        <taxon>Bacteria</taxon>
        <taxon>Pseudomonadati</taxon>
        <taxon>Pseudomonadota</taxon>
        <taxon>Alphaproteobacteria</taxon>
        <taxon>Caulobacterales</taxon>
        <taxon>Caulobacteraceae</taxon>
        <taxon>Asticcacaulis</taxon>
    </lineage>
</organism>
<dbReference type="EMBL" id="AWGB01000008">
    <property type="protein sequence ID" value="ESQ93415.1"/>
    <property type="molecule type" value="Genomic_DNA"/>
</dbReference>
<comment type="caution">
    <text evidence="3">The sequence shown here is derived from an EMBL/GenBank/DDBJ whole genome shotgun (WGS) entry which is preliminary data.</text>
</comment>
<dbReference type="InterPro" id="IPR006837">
    <property type="entry name" value="Divergent_DAC"/>
</dbReference>
<protein>
    <recommendedName>
        <fullName evidence="5">Polysaccharide deacetylase</fullName>
    </recommendedName>
</protein>
<dbReference type="Gene3D" id="3.20.20.370">
    <property type="entry name" value="Glycoside hydrolase/deacetylase"/>
    <property type="match status" value="1"/>
</dbReference>
<dbReference type="PATRIC" id="fig|1121022.4.peg.1154"/>
<dbReference type="Proteomes" id="UP000017837">
    <property type="component" value="Unassembled WGS sequence"/>
</dbReference>
<dbReference type="PANTHER" id="PTHR30105">
    <property type="entry name" value="UNCHARACTERIZED YIBQ-RELATED"/>
    <property type="match status" value="1"/>
</dbReference>
<accession>V4Q6E9</accession>